<feature type="domain" description="G-protein coupled receptors family 1 profile" evidence="13">
    <location>
        <begin position="897"/>
        <end position="993"/>
    </location>
</feature>
<dbReference type="PANTHER" id="PTHR24248:SF134">
    <property type="entry name" value="OCTOPAMINE RECEPTOR BETA-1R"/>
    <property type="match status" value="1"/>
</dbReference>
<accession>A0A4S2KK21</accession>
<dbReference type="EMBL" id="QBLH01002107">
    <property type="protein sequence ID" value="TGZ49730.1"/>
    <property type="molecule type" value="Genomic_DNA"/>
</dbReference>
<dbReference type="GO" id="GO:0043410">
    <property type="term" value="P:positive regulation of MAPK cascade"/>
    <property type="evidence" value="ECO:0007669"/>
    <property type="project" value="TreeGrafter"/>
</dbReference>
<dbReference type="PROSITE" id="PS00237">
    <property type="entry name" value="G_PROTEIN_RECEP_F1_1"/>
    <property type="match status" value="3"/>
</dbReference>
<evidence type="ECO:0000256" key="9">
    <source>
        <dbReference type="ARBA" id="ARBA00023224"/>
    </source>
</evidence>
<sequence>MAQASSSLSIGQSVLQLHCKASRLIDEDATGLRQSMPVILYRRQRPANMIRSYQGRNGRRRERRHRATVVASRDVRNTPVPQDRLQRDVRSEMNSDNTTNLLSNFSFDTGQRNNSKNDHDMEHVLLLTFKAFIMIFIILSALFGNLLVIVSVMRHRKLRVITNYFVVSLALADMLVALFAMTFNASVELSGGRWLFGYFMCDVWNSLDVFFSTVSILHLCCISVDRYYAIVQPLDYPLIMTNVRLGTMLSVVWCSPTIMSFLPIFAGWYTTKEHLEYRKNSPNVCEFKVNKFYAIISSGVSFWVPGIIMIAMYYKIYREADRQERMLYRSKVAAALLNKHLQINGISAGLTSLPTVEQSSPEPQPEEPQITSSSKMKRERKAARTLGIIMYIITALCDSCESGAVVVAAVFWVGYFNSALNPLIYAYFNREFRAAFRKTLESCCRAIGPVRDLRQVHRKQDLVHSNASSELHVNNQLRNSEMTNKPFSINNVNGESTIDVFTVTMLNVTAMSTGLLRVEPTSSSVLINNTITASSTTITAIANVSSSAENPTVENLPENVNVLLVAIKGIIMGTIITTAVLGNMLVIASVRRHRRLRVVTNCYVVSLAAADLLVAMCAMTFNASVELSGGKWLFGPIMCDLWNSLDVYFSTASILHLCCISVDRYYAIVSPLEYTVIMKQSTVGCMLGSAWVLPALISFIPIFMGWYTTKEHLEYMVKHPESCEFRVNLPYALISSCVSFWIPGLVMIIMYYKIYKEAIRQRKALSRTSSNIVLNSVHHHRSSTRHHHHQQMLLQAAADTGELALHTAHFAVPTELHAVNGEWNSVHTREKIQPLSAWAQLCTTKHFSTTHPSIEARRPMQAARARLRALVHQCRAGGCMPVKSGSLDRISRGGDGGNALVIASVRRHRKLRVPTNRYVVSLAMADLLVAVCAMTFNASVELSGGKWLLGSIMCDVWNSMDVYFSTASILHLCCISVDRYYAIICMFVVNLPYAVISSCVSFWIPGVVMIIMYCKIYKEAIKQRAALSRASSSTVLNNVHVRRSSSGSRHHSRTSHQLLLHPSDASDYGRPPSYRASAAELNVENASNVEKSEFFCLLFFRYLTTSLCGEACYTPDTVVSVLFWIGYFNSALNPLIYAYFNRDFRDAFKDTLKSALPCCAGHCWKTPSQFV</sequence>
<keyword evidence="3" id="KW-1003">Cell membrane</keyword>
<feature type="transmembrane region" description="Helical" evidence="12">
    <location>
        <begin position="131"/>
        <end position="152"/>
    </location>
</feature>
<feature type="region of interest" description="Disordered" evidence="11">
    <location>
        <begin position="355"/>
        <end position="377"/>
    </location>
</feature>
<feature type="domain" description="G-protein coupled receptors family 1 profile" evidence="13">
    <location>
        <begin position="582"/>
        <end position="774"/>
    </location>
</feature>
<dbReference type="PROSITE" id="PS50262">
    <property type="entry name" value="G_PROTEIN_RECEP_F1_2"/>
    <property type="match status" value="3"/>
</dbReference>
<dbReference type="SMART" id="SM01381">
    <property type="entry name" value="7TM_GPCR_Srsx"/>
    <property type="match status" value="1"/>
</dbReference>
<dbReference type="PANTHER" id="PTHR24248">
    <property type="entry name" value="ADRENERGIC RECEPTOR-RELATED G-PROTEIN COUPLED RECEPTOR"/>
    <property type="match status" value="1"/>
</dbReference>
<comment type="similarity">
    <text evidence="2 10">Belongs to the G-protein coupled receptor 1 family.</text>
</comment>
<feature type="transmembrane region" description="Helical" evidence="12">
    <location>
        <begin position="562"/>
        <end position="586"/>
    </location>
</feature>
<comment type="caution">
    <text evidence="14">The sequence shown here is derived from an EMBL/GenBank/DDBJ whole genome shotgun (WGS) entry which is preliminary data.</text>
</comment>
<protein>
    <recommendedName>
        <fullName evidence="13">G-protein coupled receptors family 1 profile domain-containing protein</fullName>
    </recommendedName>
</protein>
<keyword evidence="7 12" id="KW-0472">Membrane</keyword>
<feature type="transmembrane region" description="Helical" evidence="12">
    <location>
        <begin position="598"/>
        <end position="621"/>
    </location>
</feature>
<evidence type="ECO:0000256" key="11">
    <source>
        <dbReference type="SAM" id="MobiDB-lite"/>
    </source>
</evidence>
<proteinExistence type="inferred from homology"/>
<evidence type="ECO:0000256" key="3">
    <source>
        <dbReference type="ARBA" id="ARBA00022475"/>
    </source>
</evidence>
<feature type="transmembrane region" description="Helical" evidence="12">
    <location>
        <begin position="385"/>
        <end position="413"/>
    </location>
</feature>
<dbReference type="Proteomes" id="UP000310200">
    <property type="component" value="Unassembled WGS sequence"/>
</dbReference>
<evidence type="ECO:0000256" key="12">
    <source>
        <dbReference type="SAM" id="Phobius"/>
    </source>
</evidence>
<evidence type="ECO:0000256" key="6">
    <source>
        <dbReference type="ARBA" id="ARBA00023040"/>
    </source>
</evidence>
<keyword evidence="4 10" id="KW-0812">Transmembrane</keyword>
<comment type="subcellular location">
    <subcellularLocation>
        <location evidence="1">Cell membrane</location>
        <topology evidence="1">Multi-pass membrane protein</topology>
    </subcellularLocation>
</comment>
<feature type="transmembrane region" description="Helical" evidence="12">
    <location>
        <begin position="203"/>
        <end position="224"/>
    </location>
</feature>
<feature type="transmembrane region" description="Helical" evidence="12">
    <location>
        <begin position="993"/>
        <end position="1013"/>
    </location>
</feature>
<feature type="transmembrane region" description="Helical" evidence="12">
    <location>
        <begin position="292"/>
        <end position="316"/>
    </location>
</feature>
<evidence type="ECO:0000256" key="1">
    <source>
        <dbReference type="ARBA" id="ARBA00004651"/>
    </source>
</evidence>
<feature type="transmembrane region" description="Helical" evidence="12">
    <location>
        <begin position="641"/>
        <end position="662"/>
    </location>
</feature>
<feature type="compositionally biased region" description="Basic residues" evidence="11">
    <location>
        <begin position="1040"/>
        <end position="1054"/>
    </location>
</feature>
<dbReference type="PRINTS" id="PR00237">
    <property type="entry name" value="GPCRRHODOPSN"/>
</dbReference>
<feature type="transmembrane region" description="Helical" evidence="12">
    <location>
        <begin position="918"/>
        <end position="940"/>
    </location>
</feature>
<dbReference type="Gene3D" id="1.20.1070.10">
    <property type="entry name" value="Rhodopsin 7-helix transmembrane proteins"/>
    <property type="match status" value="3"/>
</dbReference>
<dbReference type="SUPFAM" id="SSF81321">
    <property type="entry name" value="Family A G protein-coupled receptor-like"/>
    <property type="match status" value="3"/>
</dbReference>
<evidence type="ECO:0000256" key="7">
    <source>
        <dbReference type="ARBA" id="ARBA00023136"/>
    </source>
</evidence>
<evidence type="ECO:0000256" key="5">
    <source>
        <dbReference type="ARBA" id="ARBA00022989"/>
    </source>
</evidence>
<keyword evidence="15" id="KW-1185">Reference proteome</keyword>
<reference evidence="14 15" key="1">
    <citation type="journal article" date="2019" name="Philos. Trans. R. Soc. Lond., B, Biol. Sci.">
        <title>Ant behaviour and brain gene expression of defending hosts depend on the ecological success of the intruding social parasite.</title>
        <authorList>
            <person name="Kaur R."/>
            <person name="Stoldt M."/>
            <person name="Jongepier E."/>
            <person name="Feldmeyer B."/>
            <person name="Menzel F."/>
            <person name="Bornberg-Bauer E."/>
            <person name="Foitzik S."/>
        </authorList>
    </citation>
    <scope>NUCLEOTIDE SEQUENCE [LARGE SCALE GENOMIC DNA]</scope>
    <source>
        <tissue evidence="14">Whole body</tissue>
    </source>
</reference>
<feature type="compositionally biased region" description="Low complexity" evidence="11">
    <location>
        <begin position="357"/>
        <end position="374"/>
    </location>
</feature>
<evidence type="ECO:0000259" key="13">
    <source>
        <dbReference type="PROSITE" id="PS50262"/>
    </source>
</evidence>
<feature type="transmembrane region" description="Helical" evidence="12">
    <location>
        <begin position="729"/>
        <end position="752"/>
    </location>
</feature>
<evidence type="ECO:0000256" key="8">
    <source>
        <dbReference type="ARBA" id="ARBA00023170"/>
    </source>
</evidence>
<feature type="domain" description="G-protein coupled receptors family 1 profile" evidence="13">
    <location>
        <begin position="144"/>
        <end position="425"/>
    </location>
</feature>
<feature type="transmembrane region" description="Helical" evidence="12">
    <location>
        <begin position="683"/>
        <end position="709"/>
    </location>
</feature>
<dbReference type="Pfam" id="PF00001">
    <property type="entry name" value="7tm_1"/>
    <property type="match status" value="3"/>
</dbReference>
<keyword evidence="8 10" id="KW-0675">Receptor</keyword>
<evidence type="ECO:0000313" key="14">
    <source>
        <dbReference type="EMBL" id="TGZ49730.1"/>
    </source>
</evidence>
<dbReference type="AlphaFoldDB" id="A0A4S2KK21"/>
<keyword evidence="5 12" id="KW-1133">Transmembrane helix</keyword>
<gene>
    <name evidence="14" type="ORF">DBV15_01320</name>
</gene>
<dbReference type="STRING" id="300112.A0A4S2KK21"/>
<feature type="transmembrane region" description="Helical" evidence="12">
    <location>
        <begin position="164"/>
        <end position="183"/>
    </location>
</feature>
<dbReference type="CDD" id="cd15066">
    <property type="entry name" value="7tmA_DmOct-betaAR-like"/>
    <property type="match status" value="1"/>
</dbReference>
<feature type="transmembrane region" description="Helical" evidence="12">
    <location>
        <begin position="245"/>
        <end position="269"/>
    </location>
</feature>
<evidence type="ECO:0000256" key="2">
    <source>
        <dbReference type="ARBA" id="ARBA00010663"/>
    </source>
</evidence>
<dbReference type="InterPro" id="IPR000276">
    <property type="entry name" value="GPCR_Rhodpsn"/>
</dbReference>
<evidence type="ECO:0000313" key="15">
    <source>
        <dbReference type="Proteomes" id="UP000310200"/>
    </source>
</evidence>
<keyword evidence="9 10" id="KW-0807">Transducer</keyword>
<dbReference type="GO" id="GO:0005886">
    <property type="term" value="C:plasma membrane"/>
    <property type="evidence" value="ECO:0007669"/>
    <property type="project" value="UniProtKB-SubCell"/>
</dbReference>
<organism evidence="14 15">
    <name type="scientific">Temnothorax longispinosus</name>
    <dbReference type="NCBI Taxonomy" id="300112"/>
    <lineage>
        <taxon>Eukaryota</taxon>
        <taxon>Metazoa</taxon>
        <taxon>Ecdysozoa</taxon>
        <taxon>Arthropoda</taxon>
        <taxon>Hexapoda</taxon>
        <taxon>Insecta</taxon>
        <taxon>Pterygota</taxon>
        <taxon>Neoptera</taxon>
        <taxon>Endopterygota</taxon>
        <taxon>Hymenoptera</taxon>
        <taxon>Apocrita</taxon>
        <taxon>Aculeata</taxon>
        <taxon>Formicoidea</taxon>
        <taxon>Formicidae</taxon>
        <taxon>Myrmicinae</taxon>
        <taxon>Temnothorax</taxon>
    </lineage>
</organism>
<dbReference type="GO" id="GO:0004989">
    <property type="term" value="F:octopamine receptor activity"/>
    <property type="evidence" value="ECO:0007669"/>
    <property type="project" value="TreeGrafter"/>
</dbReference>
<evidence type="ECO:0000256" key="4">
    <source>
        <dbReference type="ARBA" id="ARBA00022692"/>
    </source>
</evidence>
<keyword evidence="6 10" id="KW-0297">G-protein coupled receptor</keyword>
<evidence type="ECO:0000256" key="10">
    <source>
        <dbReference type="RuleBase" id="RU000688"/>
    </source>
</evidence>
<name>A0A4S2KK21_9HYME</name>
<dbReference type="GO" id="GO:0071880">
    <property type="term" value="P:adenylate cyclase-activating adrenergic receptor signaling pathway"/>
    <property type="evidence" value="ECO:0007669"/>
    <property type="project" value="TreeGrafter"/>
</dbReference>
<dbReference type="InterPro" id="IPR017452">
    <property type="entry name" value="GPCR_Rhodpsn_7TM"/>
</dbReference>
<feature type="region of interest" description="Disordered" evidence="11">
    <location>
        <begin position="1040"/>
        <end position="1069"/>
    </location>
</feature>